<comment type="caution">
    <text evidence="1">The sequence shown here is derived from an EMBL/GenBank/DDBJ whole genome shotgun (WGS) entry which is preliminary data.</text>
</comment>
<feature type="non-terminal residue" evidence="1">
    <location>
        <position position="39"/>
    </location>
</feature>
<dbReference type="OrthoDB" id="514777at2759"/>
<reference evidence="1 2" key="1">
    <citation type="submission" date="2016-02" db="EMBL/GenBank/DDBJ databases">
        <title>Genome analysis of coral dinoflagellate symbionts highlights evolutionary adaptations to a symbiotic lifestyle.</title>
        <authorList>
            <person name="Aranda M."/>
            <person name="Li Y."/>
            <person name="Liew Y.J."/>
            <person name="Baumgarten S."/>
            <person name="Simakov O."/>
            <person name="Wilson M."/>
            <person name="Piel J."/>
            <person name="Ashoor H."/>
            <person name="Bougouffa S."/>
            <person name="Bajic V.B."/>
            <person name="Ryu T."/>
            <person name="Ravasi T."/>
            <person name="Bayer T."/>
            <person name="Micklem G."/>
            <person name="Kim H."/>
            <person name="Bhak J."/>
            <person name="Lajeunesse T.C."/>
            <person name="Voolstra C.R."/>
        </authorList>
    </citation>
    <scope>NUCLEOTIDE SEQUENCE [LARGE SCALE GENOMIC DNA]</scope>
    <source>
        <strain evidence="1 2">CCMP2467</strain>
    </source>
</reference>
<dbReference type="Proteomes" id="UP000186817">
    <property type="component" value="Unassembled WGS sequence"/>
</dbReference>
<protein>
    <submittedName>
        <fullName evidence="1">Uncharacterized protein</fullName>
    </submittedName>
</protein>
<sequence length="39" mass="4371">MLRVHWVSGEELGSFPLHLAPDGRSLKRQLPGLCGLPRF</sequence>
<dbReference type="AlphaFoldDB" id="A0A1Q9BR25"/>
<organism evidence="1 2">
    <name type="scientific">Symbiodinium microadriaticum</name>
    <name type="common">Dinoflagellate</name>
    <name type="synonym">Zooxanthella microadriatica</name>
    <dbReference type="NCBI Taxonomy" id="2951"/>
    <lineage>
        <taxon>Eukaryota</taxon>
        <taxon>Sar</taxon>
        <taxon>Alveolata</taxon>
        <taxon>Dinophyceae</taxon>
        <taxon>Suessiales</taxon>
        <taxon>Symbiodiniaceae</taxon>
        <taxon>Symbiodinium</taxon>
    </lineage>
</organism>
<evidence type="ECO:0000313" key="1">
    <source>
        <dbReference type="EMBL" id="OLP73044.1"/>
    </source>
</evidence>
<proteinExistence type="predicted"/>
<evidence type="ECO:0000313" key="2">
    <source>
        <dbReference type="Proteomes" id="UP000186817"/>
    </source>
</evidence>
<name>A0A1Q9BR25_SYMMI</name>
<accession>A0A1Q9BR25</accession>
<dbReference type="EMBL" id="LSRX01006555">
    <property type="protein sequence ID" value="OLP73044.1"/>
    <property type="molecule type" value="Genomic_DNA"/>
</dbReference>
<keyword evidence="2" id="KW-1185">Reference proteome</keyword>
<gene>
    <name evidence="1" type="ORF">AK812_SmicGene47881</name>
</gene>